<dbReference type="Proteomes" id="UP000569914">
    <property type="component" value="Unassembled WGS sequence"/>
</dbReference>
<feature type="transmembrane region" description="Helical" evidence="5">
    <location>
        <begin position="83"/>
        <end position="101"/>
    </location>
</feature>
<comment type="caution">
    <text evidence="7">The sequence shown here is derived from an EMBL/GenBank/DDBJ whole genome shotgun (WGS) entry which is preliminary data.</text>
</comment>
<evidence type="ECO:0000256" key="4">
    <source>
        <dbReference type="ARBA" id="ARBA00023136"/>
    </source>
</evidence>
<evidence type="ECO:0000256" key="3">
    <source>
        <dbReference type="ARBA" id="ARBA00022989"/>
    </source>
</evidence>
<keyword evidence="3 5" id="KW-1133">Transmembrane helix</keyword>
<feature type="transmembrane region" description="Helical" evidence="5">
    <location>
        <begin position="174"/>
        <end position="194"/>
    </location>
</feature>
<proteinExistence type="predicted"/>
<comment type="subcellular location">
    <subcellularLocation>
        <location evidence="1">Membrane</location>
        <topology evidence="1">Multi-pass membrane protein</topology>
    </subcellularLocation>
</comment>
<accession>A0A7Y9IET7</accession>
<feature type="transmembrane region" description="Helical" evidence="5">
    <location>
        <begin position="132"/>
        <end position="153"/>
    </location>
</feature>
<dbReference type="AlphaFoldDB" id="A0A7Y9IET7"/>
<evidence type="ECO:0000256" key="2">
    <source>
        <dbReference type="ARBA" id="ARBA00022692"/>
    </source>
</evidence>
<feature type="transmembrane region" description="Helical" evidence="5">
    <location>
        <begin position="56"/>
        <end position="77"/>
    </location>
</feature>
<dbReference type="InterPro" id="IPR049453">
    <property type="entry name" value="Memb_transporter_dom"/>
</dbReference>
<dbReference type="EMBL" id="JACCBU010000001">
    <property type="protein sequence ID" value="NYE75306.1"/>
    <property type="molecule type" value="Genomic_DNA"/>
</dbReference>
<keyword evidence="8" id="KW-1185">Reference proteome</keyword>
<evidence type="ECO:0000256" key="1">
    <source>
        <dbReference type="ARBA" id="ARBA00004141"/>
    </source>
</evidence>
<feature type="domain" description="Integral membrane bound transporter" evidence="6">
    <location>
        <begin position="68"/>
        <end position="189"/>
    </location>
</feature>
<dbReference type="RefSeq" id="WP_179757834.1">
    <property type="nucleotide sequence ID" value="NZ_JACCBU010000001.1"/>
</dbReference>
<protein>
    <submittedName>
        <fullName evidence="7">Uncharacterized membrane protein YgaE (UPF0421/DUF939 family)</fullName>
    </submittedName>
</protein>
<keyword evidence="4 5" id="KW-0472">Membrane</keyword>
<keyword evidence="2 5" id="KW-0812">Transmembrane</keyword>
<dbReference type="Pfam" id="PF13515">
    <property type="entry name" value="FUSC_2"/>
    <property type="match status" value="1"/>
</dbReference>
<evidence type="ECO:0000313" key="7">
    <source>
        <dbReference type="EMBL" id="NYE75306.1"/>
    </source>
</evidence>
<evidence type="ECO:0000313" key="8">
    <source>
        <dbReference type="Proteomes" id="UP000569914"/>
    </source>
</evidence>
<dbReference type="GO" id="GO:0016020">
    <property type="term" value="C:membrane"/>
    <property type="evidence" value="ECO:0007669"/>
    <property type="project" value="UniProtKB-SubCell"/>
</dbReference>
<evidence type="ECO:0000256" key="5">
    <source>
        <dbReference type="SAM" id="Phobius"/>
    </source>
</evidence>
<feature type="transmembrane region" description="Helical" evidence="5">
    <location>
        <begin position="108"/>
        <end position="126"/>
    </location>
</feature>
<sequence>MEHRSRADQGAEAEAGRTTVPLIRQLSLRAFDLSGRTLRRSRESAERRLSRWRDRIFMIIQCAVTAGLAWLLAQVVLGHPMPFFAPVAAIITLGFTFGQRLRRGIEVAIGVAVGVLVGDLFVIAFGTGPVQIILVCAIAMSLATLLGAGNLMIIQAGVQSIIVITLTPMPGQGVNRWLDAVTGCAIALLLATIAPSAPLRRPRLVAAKILQEFAATLDAAAEALRTGDEEGGDAVLVQARATETALDDLREATDEGLGVVRHSPFRRRDLPAVQAYADLQVPLDHASRNLRVLARRSAVALWRDETVPLAYLTLMEDLADAVRYMAGELYNRRLPTAAQARLVALGRASSRLRLADTMSAVVILAQLRSIITDLLELTGLDYAEARTRMPDMD</sequence>
<gene>
    <name evidence="7" type="ORF">BKA15_006635</name>
</gene>
<organism evidence="7 8">
    <name type="scientific">Microlunatus parietis</name>
    <dbReference type="NCBI Taxonomy" id="682979"/>
    <lineage>
        <taxon>Bacteria</taxon>
        <taxon>Bacillati</taxon>
        <taxon>Actinomycetota</taxon>
        <taxon>Actinomycetes</taxon>
        <taxon>Propionibacteriales</taxon>
        <taxon>Propionibacteriaceae</taxon>
        <taxon>Microlunatus</taxon>
    </lineage>
</organism>
<evidence type="ECO:0000259" key="6">
    <source>
        <dbReference type="Pfam" id="PF13515"/>
    </source>
</evidence>
<reference evidence="7 8" key="1">
    <citation type="submission" date="2020-07" db="EMBL/GenBank/DDBJ databases">
        <title>Sequencing the genomes of 1000 actinobacteria strains.</title>
        <authorList>
            <person name="Klenk H.-P."/>
        </authorList>
    </citation>
    <scope>NUCLEOTIDE SEQUENCE [LARGE SCALE GENOMIC DNA]</scope>
    <source>
        <strain evidence="7 8">DSM 22083</strain>
    </source>
</reference>
<name>A0A7Y9IET7_9ACTN</name>